<feature type="compositionally biased region" description="Basic and acidic residues" evidence="1">
    <location>
        <begin position="16"/>
        <end position="27"/>
    </location>
</feature>
<feature type="region of interest" description="Disordered" evidence="1">
    <location>
        <begin position="1"/>
        <end position="51"/>
    </location>
</feature>
<sequence length="78" mass="8307">MGPDRSRRPAPATADVRPHRQTTERSTGEPVPTTAEATADGAVIAPPAALRQPVVTRRTTAPRAPRVTVGRFARPCAR</sequence>
<reference evidence="2 3" key="1">
    <citation type="submission" date="2017-07" db="EMBL/GenBank/DDBJ databases">
        <title>Complete genome sequence of Actinoalloteichus hoggarensis DSM 45943, type strain of Actinoalloteichus hoggarensis.</title>
        <authorList>
            <person name="Ruckert C."/>
            <person name="Nouioui I."/>
            <person name="Willmese J."/>
            <person name="van Wezel G."/>
            <person name="Klenk H.-P."/>
            <person name="Kalinowski J."/>
            <person name="Zotchev S.B."/>
        </authorList>
    </citation>
    <scope>NUCLEOTIDE SEQUENCE [LARGE SCALE GENOMIC DNA]</scope>
    <source>
        <strain evidence="2 3">DSM 45943</strain>
    </source>
</reference>
<dbReference type="AlphaFoldDB" id="A0A221VZC6"/>
<keyword evidence="3" id="KW-1185">Reference proteome</keyword>
<proteinExistence type="predicted"/>
<accession>A0A221VZC6</accession>
<gene>
    <name evidence="2" type="ORF">AHOG_06150</name>
</gene>
<organism evidence="2 3">
    <name type="scientific">Actinoalloteichus hoggarensis</name>
    <dbReference type="NCBI Taxonomy" id="1470176"/>
    <lineage>
        <taxon>Bacteria</taxon>
        <taxon>Bacillati</taxon>
        <taxon>Actinomycetota</taxon>
        <taxon>Actinomycetes</taxon>
        <taxon>Pseudonocardiales</taxon>
        <taxon>Pseudonocardiaceae</taxon>
        <taxon>Actinoalloteichus</taxon>
    </lineage>
</organism>
<evidence type="ECO:0000256" key="1">
    <source>
        <dbReference type="SAM" id="MobiDB-lite"/>
    </source>
</evidence>
<dbReference type="EMBL" id="CP022521">
    <property type="protein sequence ID" value="ASO18882.1"/>
    <property type="molecule type" value="Genomic_DNA"/>
</dbReference>
<dbReference type="Proteomes" id="UP000204221">
    <property type="component" value="Chromosome"/>
</dbReference>
<protein>
    <submittedName>
        <fullName evidence="2">Uncharacterized protein</fullName>
    </submittedName>
</protein>
<evidence type="ECO:0000313" key="3">
    <source>
        <dbReference type="Proteomes" id="UP000204221"/>
    </source>
</evidence>
<dbReference type="KEGG" id="ahg:AHOG_06150"/>
<evidence type="ECO:0000313" key="2">
    <source>
        <dbReference type="EMBL" id="ASO18882.1"/>
    </source>
</evidence>
<name>A0A221VZC6_9PSEU</name>